<dbReference type="NCBIfam" id="TIGR00338">
    <property type="entry name" value="serB"/>
    <property type="match status" value="1"/>
</dbReference>
<gene>
    <name evidence="16" type="ORF">EV692_1229</name>
</gene>
<dbReference type="FunFam" id="3.40.50.1000:FF:000048">
    <property type="entry name" value="Phosphoserine phosphatase"/>
    <property type="match status" value="1"/>
</dbReference>
<dbReference type="NCBIfam" id="NF008350">
    <property type="entry name" value="PRK11133.1"/>
    <property type="match status" value="1"/>
</dbReference>
<evidence type="ECO:0000256" key="14">
    <source>
        <dbReference type="PIRSR" id="PIRSR604469-1"/>
    </source>
</evidence>
<dbReference type="EC" id="3.1.3.3" evidence="4"/>
<feature type="active site" description="Nucleophile" evidence="14">
    <location>
        <position position="104"/>
    </location>
</feature>
<evidence type="ECO:0000256" key="8">
    <source>
        <dbReference type="ARBA" id="ARBA00022801"/>
    </source>
</evidence>
<evidence type="ECO:0000256" key="13">
    <source>
        <dbReference type="ARBA" id="ARBA00048523"/>
    </source>
</evidence>
<sequence>MQTILQKFPHFPTALLSEQKVVEKNGYSILFSSQLNLEKLMLFQQKCGENFQVLDGWEIANNIVLLIQGEFNPEFIAYAHELQVDAAVINFHAKLSQAGLLVMDMDSTAIKIECIDEIAKLAGTGEEVSAITAAAMRGELDFEQSLRRRVGTLKGAKESILGDVRRNLPLMEGLTQTVSELQKYGWKIAIASGGFTYFADYLKDMLGLDYAVSNQFDIVDGILTGKVKGDIVHAQYKAKVLQQLAEQFNIDPKNTVAIGDGANDLAMMSVANLGAAFHAKPKVQQQAQVVVNFADLTGLLCLLSASDRINNLTK</sequence>
<name>A0A4R1KZB4_9PAST</name>
<evidence type="ECO:0000256" key="2">
    <source>
        <dbReference type="ARBA" id="ARBA00005135"/>
    </source>
</evidence>
<dbReference type="FunFam" id="1.10.150.210:FF:000001">
    <property type="entry name" value="Phosphoserine phosphatase"/>
    <property type="match status" value="1"/>
</dbReference>
<feature type="active site" description="Proton donor" evidence="14">
    <location>
        <position position="106"/>
    </location>
</feature>
<dbReference type="CDD" id="cd07500">
    <property type="entry name" value="HAD_PSP"/>
    <property type="match status" value="1"/>
</dbReference>
<dbReference type="SUPFAM" id="SSF56784">
    <property type="entry name" value="HAD-like"/>
    <property type="match status" value="1"/>
</dbReference>
<accession>A0A4R1KZB4</accession>
<dbReference type="UniPathway" id="UPA00135">
    <property type="reaction ID" value="UER00198"/>
</dbReference>
<dbReference type="Gene3D" id="3.40.50.1000">
    <property type="entry name" value="HAD superfamily/HAD-like"/>
    <property type="match status" value="1"/>
</dbReference>
<evidence type="ECO:0000259" key="15">
    <source>
        <dbReference type="Pfam" id="PF18429"/>
    </source>
</evidence>
<dbReference type="InterPro" id="IPR036412">
    <property type="entry name" value="HAD-like_sf"/>
</dbReference>
<dbReference type="GO" id="GO:0006564">
    <property type="term" value="P:L-serine biosynthetic process"/>
    <property type="evidence" value="ECO:0007669"/>
    <property type="project" value="UniProtKB-KW"/>
</dbReference>
<dbReference type="InterPro" id="IPR004469">
    <property type="entry name" value="PSP"/>
</dbReference>
<keyword evidence="9" id="KW-0460">Magnesium</keyword>
<feature type="domain" description="Phosphoserine phosphatase N-terminal" evidence="15">
    <location>
        <begin position="27"/>
        <end position="87"/>
    </location>
</feature>
<dbReference type="SFLD" id="SFLDS00003">
    <property type="entry name" value="Haloacid_Dehalogenase"/>
    <property type="match status" value="1"/>
</dbReference>
<proteinExistence type="inferred from homology"/>
<dbReference type="Proteomes" id="UP000295496">
    <property type="component" value="Unassembled WGS sequence"/>
</dbReference>
<comment type="pathway">
    <text evidence="2">Amino-acid biosynthesis; L-serine biosynthesis; L-serine from 3-phospho-D-glycerate: step 3/3.</text>
</comment>
<comment type="caution">
    <text evidence="16">The sequence shown here is derived from an EMBL/GenBank/DDBJ whole genome shotgun (WGS) entry which is preliminary data.</text>
</comment>
<dbReference type="InterPro" id="IPR050582">
    <property type="entry name" value="HAD-like_SerB"/>
</dbReference>
<evidence type="ECO:0000256" key="11">
    <source>
        <dbReference type="ARBA" id="ARBA00031693"/>
    </source>
</evidence>
<comment type="catalytic activity">
    <reaction evidence="13">
        <text>O-phospho-D-serine + H2O = D-serine + phosphate</text>
        <dbReference type="Rhea" id="RHEA:24873"/>
        <dbReference type="ChEBI" id="CHEBI:15377"/>
        <dbReference type="ChEBI" id="CHEBI:35247"/>
        <dbReference type="ChEBI" id="CHEBI:43474"/>
        <dbReference type="ChEBI" id="CHEBI:58680"/>
        <dbReference type="EC" id="3.1.3.3"/>
    </reaction>
</comment>
<protein>
    <recommendedName>
        <fullName evidence="5">Phosphoserine phosphatase</fullName>
        <ecNumber evidence="4">3.1.3.3</ecNumber>
    </recommendedName>
    <alternativeName>
        <fullName evidence="11">O-phosphoserine phosphohydrolase</fullName>
    </alternativeName>
</protein>
<dbReference type="GO" id="GO:0005737">
    <property type="term" value="C:cytoplasm"/>
    <property type="evidence" value="ECO:0007669"/>
    <property type="project" value="TreeGrafter"/>
</dbReference>
<keyword evidence="8" id="KW-0378">Hydrolase</keyword>
<dbReference type="GO" id="GO:0036424">
    <property type="term" value="F:L-phosphoserine phosphatase activity"/>
    <property type="evidence" value="ECO:0007669"/>
    <property type="project" value="InterPro"/>
</dbReference>
<dbReference type="Gene3D" id="3.30.70.2020">
    <property type="match status" value="1"/>
</dbReference>
<organism evidence="16 17">
    <name type="scientific">Lonepinella koalarum</name>
    <dbReference type="NCBI Taxonomy" id="53417"/>
    <lineage>
        <taxon>Bacteria</taxon>
        <taxon>Pseudomonadati</taxon>
        <taxon>Pseudomonadota</taxon>
        <taxon>Gammaproteobacteria</taxon>
        <taxon>Pasteurellales</taxon>
        <taxon>Pasteurellaceae</taxon>
        <taxon>Lonepinella</taxon>
    </lineage>
</organism>
<dbReference type="GO" id="GO:0000287">
    <property type="term" value="F:magnesium ion binding"/>
    <property type="evidence" value="ECO:0007669"/>
    <property type="project" value="TreeGrafter"/>
</dbReference>
<dbReference type="NCBIfam" id="TIGR01488">
    <property type="entry name" value="HAD-SF-IB"/>
    <property type="match status" value="1"/>
</dbReference>
<evidence type="ECO:0000256" key="5">
    <source>
        <dbReference type="ARBA" id="ARBA00015196"/>
    </source>
</evidence>
<evidence type="ECO:0000256" key="1">
    <source>
        <dbReference type="ARBA" id="ARBA00001946"/>
    </source>
</evidence>
<dbReference type="Gene3D" id="1.10.150.210">
    <property type="entry name" value="Phosphoserine phosphatase, domain 2"/>
    <property type="match status" value="1"/>
</dbReference>
<evidence type="ECO:0000256" key="4">
    <source>
        <dbReference type="ARBA" id="ARBA00012640"/>
    </source>
</evidence>
<dbReference type="EMBL" id="SMGJ01000003">
    <property type="protein sequence ID" value="TCK70007.1"/>
    <property type="molecule type" value="Genomic_DNA"/>
</dbReference>
<comment type="cofactor">
    <cofactor evidence="1">
        <name>Mg(2+)</name>
        <dbReference type="ChEBI" id="CHEBI:18420"/>
    </cofactor>
</comment>
<reference evidence="16 17" key="1">
    <citation type="submission" date="2019-03" db="EMBL/GenBank/DDBJ databases">
        <title>Genomic Encyclopedia of Type Strains, Phase IV (KMG-IV): sequencing the most valuable type-strain genomes for metagenomic binning, comparative biology and taxonomic classification.</title>
        <authorList>
            <person name="Goeker M."/>
        </authorList>
    </citation>
    <scope>NUCLEOTIDE SEQUENCE [LARGE SCALE GENOMIC DNA]</scope>
    <source>
        <strain evidence="16 17">DSM 10053</strain>
    </source>
</reference>
<keyword evidence="6" id="KW-0028">Amino-acid biosynthesis</keyword>
<dbReference type="SFLD" id="SFLDF00029">
    <property type="entry name" value="phosphoserine_phosphatase"/>
    <property type="match status" value="1"/>
</dbReference>
<evidence type="ECO:0000256" key="10">
    <source>
        <dbReference type="ARBA" id="ARBA00023299"/>
    </source>
</evidence>
<dbReference type="PANTHER" id="PTHR43344">
    <property type="entry name" value="PHOSPHOSERINE PHOSPHATASE"/>
    <property type="match status" value="1"/>
</dbReference>
<dbReference type="SFLD" id="SFLDG01137">
    <property type="entry name" value="C1.6.1:_Phosphoserine_Phosphat"/>
    <property type="match status" value="1"/>
</dbReference>
<keyword evidence="10" id="KW-0718">Serine biosynthesis</keyword>
<dbReference type="Pfam" id="PF00702">
    <property type="entry name" value="Hydrolase"/>
    <property type="match status" value="1"/>
</dbReference>
<dbReference type="RefSeq" id="WP_132301566.1">
    <property type="nucleotide sequence ID" value="NZ_CP170642.1"/>
</dbReference>
<keyword evidence="17" id="KW-1185">Reference proteome</keyword>
<evidence type="ECO:0000256" key="9">
    <source>
        <dbReference type="ARBA" id="ARBA00022842"/>
    </source>
</evidence>
<dbReference type="SFLD" id="SFLDG01136">
    <property type="entry name" value="C1.6:_Phosphoserine_Phosphatas"/>
    <property type="match status" value="1"/>
</dbReference>
<dbReference type="InterPro" id="IPR041449">
    <property type="entry name" value="SerB_N"/>
</dbReference>
<dbReference type="AlphaFoldDB" id="A0A4R1KZB4"/>
<comment type="catalytic activity">
    <reaction evidence="12">
        <text>O-phospho-L-serine + H2O = L-serine + phosphate</text>
        <dbReference type="Rhea" id="RHEA:21208"/>
        <dbReference type="ChEBI" id="CHEBI:15377"/>
        <dbReference type="ChEBI" id="CHEBI:33384"/>
        <dbReference type="ChEBI" id="CHEBI:43474"/>
        <dbReference type="ChEBI" id="CHEBI:57524"/>
        <dbReference type="EC" id="3.1.3.3"/>
    </reaction>
</comment>
<dbReference type="Pfam" id="PF18429">
    <property type="entry name" value="DUF5609"/>
    <property type="match status" value="1"/>
</dbReference>
<evidence type="ECO:0000313" key="17">
    <source>
        <dbReference type="Proteomes" id="UP000295496"/>
    </source>
</evidence>
<evidence type="ECO:0000256" key="7">
    <source>
        <dbReference type="ARBA" id="ARBA00022723"/>
    </source>
</evidence>
<keyword evidence="7" id="KW-0479">Metal-binding</keyword>
<evidence type="ECO:0000256" key="6">
    <source>
        <dbReference type="ARBA" id="ARBA00022605"/>
    </source>
</evidence>
<dbReference type="InterPro" id="IPR023214">
    <property type="entry name" value="HAD_sf"/>
</dbReference>
<dbReference type="PANTHER" id="PTHR43344:SF2">
    <property type="entry name" value="PHOSPHOSERINE PHOSPHATASE"/>
    <property type="match status" value="1"/>
</dbReference>
<evidence type="ECO:0000313" key="16">
    <source>
        <dbReference type="EMBL" id="TCK70007.1"/>
    </source>
</evidence>
<evidence type="ECO:0000256" key="12">
    <source>
        <dbReference type="ARBA" id="ARBA00048138"/>
    </source>
</evidence>
<evidence type="ECO:0000256" key="3">
    <source>
        <dbReference type="ARBA" id="ARBA00009184"/>
    </source>
</evidence>
<comment type="similarity">
    <text evidence="3">Belongs to the HAD-like hydrolase superfamily. SerB family.</text>
</comment>